<accession>A0A078KXB8</accession>
<proteinExistence type="predicted"/>
<sequence length="1011" mass="113075">MTKLNLSEYAVHHRPFMFLIMFFLLGMGFFAFMKLNRLEDPVFTLPAMTITVTWPGASAQEIQDSALDKIEQAVAELEQFDYTWSYSRQGYGVITVWLKEGYSNRVINDAWYQARKKVNDIRGSLPADLQSISFNDEFSDIYPVIYTLTSQSKDLAQLYQVAKDIKRDIQTIPQVNKIRLYGHPDEKVFVDIPSKKLAALGLNYGQIESSLQTYNQLKPMGQIQTGQDQLFLRLKDKATSVNDIQNITINKGSNFLRLGDFAKIYAGYEEPPSFLIRYKGQPAVALAITNRADSSVLDLGNNLSQRMVYWQKKLADSVQIHKTVNQPEIVSESMWEFERSFIEALAIVMMITFLWLGWRTGVVIAASVPLVLASMAIVMYYANWSLNRVTLGSLIIALGLLVDDAIISTESMMTKIAQGLDKTKAAVFAYSSTAFPMLTGTLVTAAGFIPVGFAHSATGEYAGGIFYVVGCSLVISWFVSVLFTPIIGMSLLDKKYLKHDPQQWPWFRRLINHSLESRYQVIVITSALFIASVLGIFLVKQQFFPPTPRLEVLIDIKLHEGASVEATEKEVHHIERYLDEQPGIRYYSAYIGAGALRFFISLPPVLPNPGYAQFVIMAKDLKSRDELYQNLQALFASSPTYTGIRARVTRLDFGPPVEYPIQFRVIGKDPETLKQLAYQVLNVVEKSPFVRDVQLNWNEQVRVEKLIINQDKAKEAALDNEQIARSLNTIFYGDSATTLRRGEELVDVVVRGGAQERKMSDSVHDTVLFNTQGKALPLSQIAKLDSTMEEPVLWRRNRELTINVVSDLMPGAEGPDAAAKIWPSLQPIIQALPDGYRVEMGGAKEENDRSQQALYAVVPAMIVVTVLILMLQLQSLSDLCMVLLSAPLGIIGIVPALLLLDKPFGFVALIGALSLSGMIMRNTVILVDLIRQNMRDNKSAWDSVVDAAVRRVRPIFLTAFAAAFAMVPLSRSLFWGPMAISIMGGLLASTALTLLFIPALYAAWHKIKREG</sequence>
<dbReference type="InterPro" id="IPR001036">
    <property type="entry name" value="Acrflvin-R"/>
</dbReference>
<dbReference type="Proteomes" id="UP000044071">
    <property type="component" value="Unassembled WGS sequence"/>
</dbReference>
<dbReference type="SUPFAM" id="SSF82866">
    <property type="entry name" value="Multidrug efflux transporter AcrB transmembrane domain"/>
    <property type="match status" value="2"/>
</dbReference>
<dbReference type="Gene3D" id="3.30.2090.10">
    <property type="entry name" value="Multidrug efflux transporter AcrB TolC docking domain, DN and DC subdomains"/>
    <property type="match status" value="2"/>
</dbReference>
<reference evidence="2 3" key="1">
    <citation type="submission" date="2014-06" db="EMBL/GenBank/DDBJ databases">
        <authorList>
            <person name="Urmite Genomes Urmite Genomes"/>
        </authorList>
    </citation>
    <scope>NUCLEOTIDE SEQUENCE [LARGE SCALE GENOMIC DNA]</scope>
</reference>
<feature type="transmembrane region" description="Helical" evidence="1">
    <location>
        <begin position="519"/>
        <end position="539"/>
    </location>
</feature>
<dbReference type="SUPFAM" id="SSF82714">
    <property type="entry name" value="Multidrug efflux transporter AcrB TolC docking domain, DN and DC subdomains"/>
    <property type="match status" value="2"/>
</dbReference>
<name>A0A078KXB8_9GAMM</name>
<feature type="transmembrane region" description="Helical" evidence="1">
    <location>
        <begin position="15"/>
        <end position="33"/>
    </location>
</feature>
<dbReference type="Gene3D" id="3.30.70.1320">
    <property type="entry name" value="Multidrug efflux transporter AcrB pore domain like"/>
    <property type="match status" value="1"/>
</dbReference>
<evidence type="ECO:0000313" key="2">
    <source>
        <dbReference type="EMBL" id="CDZ77702.1"/>
    </source>
</evidence>
<feature type="transmembrane region" description="Helical" evidence="1">
    <location>
        <begin position="389"/>
        <end position="407"/>
    </location>
</feature>
<dbReference type="PANTHER" id="PTHR32063:SF18">
    <property type="entry name" value="CATION EFFLUX SYSTEM PROTEIN"/>
    <property type="match status" value="1"/>
</dbReference>
<feature type="transmembrane region" description="Helical" evidence="1">
    <location>
        <begin position="980"/>
        <end position="1004"/>
    </location>
</feature>
<dbReference type="Pfam" id="PF00873">
    <property type="entry name" value="ACR_tran"/>
    <property type="match status" value="1"/>
</dbReference>
<feature type="transmembrane region" description="Helical" evidence="1">
    <location>
        <begin position="364"/>
        <end position="382"/>
    </location>
</feature>
<feature type="transmembrane region" description="Helical" evidence="1">
    <location>
        <begin position="465"/>
        <end position="487"/>
    </location>
</feature>
<keyword evidence="1" id="KW-0472">Membrane</keyword>
<dbReference type="GO" id="GO:0042910">
    <property type="term" value="F:xenobiotic transmembrane transporter activity"/>
    <property type="evidence" value="ECO:0007669"/>
    <property type="project" value="TreeGrafter"/>
</dbReference>
<feature type="transmembrane region" description="Helical" evidence="1">
    <location>
        <begin position="341"/>
        <end position="358"/>
    </location>
</feature>
<keyword evidence="1" id="KW-0812">Transmembrane</keyword>
<dbReference type="PANTHER" id="PTHR32063">
    <property type="match status" value="1"/>
</dbReference>
<feature type="transmembrane region" description="Helical" evidence="1">
    <location>
        <begin position="427"/>
        <end position="453"/>
    </location>
</feature>
<dbReference type="STRING" id="1034943.BN59_01992"/>
<dbReference type="eggNOG" id="COG0841">
    <property type="taxonomic scope" value="Bacteria"/>
</dbReference>
<dbReference type="SUPFAM" id="SSF82693">
    <property type="entry name" value="Multidrug efflux transporter AcrB pore domain, PN1, PN2, PC1 and PC2 subdomains"/>
    <property type="match status" value="3"/>
</dbReference>
<dbReference type="AlphaFoldDB" id="A0A078KXB8"/>
<dbReference type="PRINTS" id="PR00702">
    <property type="entry name" value="ACRIFLAVINRP"/>
</dbReference>
<dbReference type="GO" id="GO:0005886">
    <property type="term" value="C:plasma membrane"/>
    <property type="evidence" value="ECO:0007669"/>
    <property type="project" value="TreeGrafter"/>
</dbReference>
<dbReference type="Gene3D" id="3.30.70.1430">
    <property type="entry name" value="Multidrug efflux transporter AcrB pore domain"/>
    <property type="match status" value="2"/>
</dbReference>
<protein>
    <submittedName>
        <fullName evidence="2">Multidrug-efflux transporter MexB</fullName>
    </submittedName>
</protein>
<keyword evidence="1" id="KW-1133">Transmembrane helix</keyword>
<organism evidence="2 3">
    <name type="scientific">Legionella massiliensis</name>
    <dbReference type="NCBI Taxonomy" id="1034943"/>
    <lineage>
        <taxon>Bacteria</taxon>
        <taxon>Pseudomonadati</taxon>
        <taxon>Pseudomonadota</taxon>
        <taxon>Gammaproteobacteria</taxon>
        <taxon>Legionellales</taxon>
        <taxon>Legionellaceae</taxon>
        <taxon>Legionella</taxon>
    </lineage>
</organism>
<dbReference type="RefSeq" id="WP_043874197.1">
    <property type="nucleotide sequence ID" value="NZ_CCVW01000002.1"/>
</dbReference>
<feature type="transmembrane region" description="Helical" evidence="1">
    <location>
        <begin position="853"/>
        <end position="873"/>
    </location>
</feature>
<dbReference type="OrthoDB" id="9757940at2"/>
<evidence type="ECO:0000313" key="3">
    <source>
        <dbReference type="Proteomes" id="UP000044071"/>
    </source>
</evidence>
<dbReference type="EMBL" id="CCSB01000002">
    <property type="protein sequence ID" value="CDZ77702.1"/>
    <property type="molecule type" value="Genomic_DNA"/>
</dbReference>
<feature type="transmembrane region" description="Helical" evidence="1">
    <location>
        <begin position="955"/>
        <end position="974"/>
    </location>
</feature>
<gene>
    <name evidence="2" type="primary">mexB_1</name>
    <name evidence="2" type="ORF">BN59_01992</name>
</gene>
<evidence type="ECO:0000256" key="1">
    <source>
        <dbReference type="SAM" id="Phobius"/>
    </source>
</evidence>
<dbReference type="Gene3D" id="1.20.1640.10">
    <property type="entry name" value="Multidrug efflux transporter AcrB transmembrane domain"/>
    <property type="match status" value="2"/>
</dbReference>
<dbReference type="InterPro" id="IPR027463">
    <property type="entry name" value="AcrB_DN_DC_subdom"/>
</dbReference>
<dbReference type="Gene3D" id="3.30.70.1440">
    <property type="entry name" value="Multidrug efflux transporter AcrB pore domain"/>
    <property type="match status" value="1"/>
</dbReference>
<keyword evidence="3" id="KW-1185">Reference proteome</keyword>